<feature type="transmembrane region" description="Helical" evidence="1">
    <location>
        <begin position="72"/>
        <end position="94"/>
    </location>
</feature>
<comment type="caution">
    <text evidence="3">The sequence shown here is derived from an EMBL/GenBank/DDBJ whole genome shotgun (WGS) entry which is preliminary data.</text>
</comment>
<gene>
    <name evidence="3" type="ORF">ACFSJD_02415</name>
</gene>
<feature type="transmembrane region" description="Helical" evidence="1">
    <location>
        <begin position="144"/>
        <end position="166"/>
    </location>
</feature>
<dbReference type="InterPro" id="IPR003675">
    <property type="entry name" value="Rce1/LyrA-like_dom"/>
</dbReference>
<keyword evidence="1" id="KW-0812">Transmembrane</keyword>
<feature type="transmembrane region" description="Helical" evidence="1">
    <location>
        <begin position="206"/>
        <end position="225"/>
    </location>
</feature>
<feature type="domain" description="CAAX prenyl protease 2/Lysostaphin resistance protein A-like" evidence="2">
    <location>
        <begin position="113"/>
        <end position="219"/>
    </location>
</feature>
<feature type="transmembrane region" description="Helical" evidence="1">
    <location>
        <begin position="40"/>
        <end position="60"/>
    </location>
</feature>
<dbReference type="Pfam" id="PF02517">
    <property type="entry name" value="Rce1-like"/>
    <property type="match status" value="1"/>
</dbReference>
<keyword evidence="1" id="KW-0472">Membrane</keyword>
<dbReference type="EC" id="3.4.-.-" evidence="3"/>
<dbReference type="GO" id="GO:0016787">
    <property type="term" value="F:hydrolase activity"/>
    <property type="evidence" value="ECO:0007669"/>
    <property type="project" value="UniProtKB-KW"/>
</dbReference>
<dbReference type="Proteomes" id="UP001597114">
    <property type="component" value="Unassembled WGS sequence"/>
</dbReference>
<dbReference type="PANTHER" id="PTHR35797">
    <property type="entry name" value="PROTEASE-RELATED"/>
    <property type="match status" value="1"/>
</dbReference>
<keyword evidence="1" id="KW-1133">Transmembrane helix</keyword>
<organism evidence="3 4">
    <name type="scientific">Pseudonocardia yunnanensis</name>
    <dbReference type="NCBI Taxonomy" id="58107"/>
    <lineage>
        <taxon>Bacteria</taxon>
        <taxon>Bacillati</taxon>
        <taxon>Actinomycetota</taxon>
        <taxon>Actinomycetes</taxon>
        <taxon>Pseudonocardiales</taxon>
        <taxon>Pseudonocardiaceae</taxon>
        <taxon>Pseudonocardia</taxon>
    </lineage>
</organism>
<name>A0ABW4ELD2_9PSEU</name>
<evidence type="ECO:0000313" key="4">
    <source>
        <dbReference type="Proteomes" id="UP001597114"/>
    </source>
</evidence>
<keyword evidence="3" id="KW-0378">Hydrolase</keyword>
<dbReference type="PANTHER" id="PTHR35797:SF1">
    <property type="entry name" value="PROTEASE"/>
    <property type="match status" value="1"/>
</dbReference>
<evidence type="ECO:0000259" key="2">
    <source>
        <dbReference type="Pfam" id="PF02517"/>
    </source>
</evidence>
<evidence type="ECO:0000313" key="3">
    <source>
        <dbReference type="EMBL" id="MFD1516321.1"/>
    </source>
</evidence>
<dbReference type="EMBL" id="JBHUCO010000002">
    <property type="protein sequence ID" value="MFD1516321.1"/>
    <property type="molecule type" value="Genomic_DNA"/>
</dbReference>
<feature type="transmembrane region" description="Helical" evidence="1">
    <location>
        <begin position="178"/>
        <end position="199"/>
    </location>
</feature>
<accession>A0ABW4ELD2</accession>
<evidence type="ECO:0000256" key="1">
    <source>
        <dbReference type="SAM" id="Phobius"/>
    </source>
</evidence>
<feature type="transmembrane region" description="Helical" evidence="1">
    <location>
        <begin position="231"/>
        <end position="249"/>
    </location>
</feature>
<keyword evidence="4" id="KW-1185">Reference proteome</keyword>
<reference evidence="4" key="1">
    <citation type="journal article" date="2019" name="Int. J. Syst. Evol. Microbiol.">
        <title>The Global Catalogue of Microorganisms (GCM) 10K type strain sequencing project: providing services to taxonomists for standard genome sequencing and annotation.</title>
        <authorList>
            <consortium name="The Broad Institute Genomics Platform"/>
            <consortium name="The Broad Institute Genome Sequencing Center for Infectious Disease"/>
            <person name="Wu L."/>
            <person name="Ma J."/>
        </authorList>
    </citation>
    <scope>NUCLEOTIDE SEQUENCE [LARGE SCALE GENOMIC DNA]</scope>
    <source>
        <strain evidence="4">CCM 7043</strain>
    </source>
</reference>
<proteinExistence type="predicted"/>
<sequence length="268" mass="28539">MRNRRSDLLLFFGGTFAVSWIPWAVALLLGGDTTQGSTRVLFVVGTFGPSLVAGILWALRRRGAPRTNPLRTVHRWLLPALVLGAAPFVVAALIEGSHDPAAAQRLVESMGGPLGFVALFLVAGPLAEEFGWRGYAQPRLRRTLSPIATAGLLGSAWALWHVPLFLLGGTSQARLGLFSWQALLFFLTLVPLSYTAWFVSERLAGGVAAAVALHFAGNAAVSLLPSLSVQATLIAFCVTSTIAIVLSGMTRSQSRTRLPADVEVERAA</sequence>
<dbReference type="RefSeq" id="WP_344723150.1">
    <property type="nucleotide sequence ID" value="NZ_BAAAUS010000017.1"/>
</dbReference>
<feature type="transmembrane region" description="Helical" evidence="1">
    <location>
        <begin position="114"/>
        <end position="132"/>
    </location>
</feature>
<dbReference type="InterPro" id="IPR042150">
    <property type="entry name" value="MmRce1-like"/>
</dbReference>
<protein>
    <submittedName>
        <fullName evidence="3">CPBP family intramembrane glutamic endopeptidase</fullName>
        <ecNumber evidence="3">3.4.-.-</ecNumber>
    </submittedName>
</protein>